<dbReference type="EMBL" id="JAAMRR010001108">
    <property type="protein sequence ID" value="NGX97727.1"/>
    <property type="molecule type" value="Genomic_DNA"/>
</dbReference>
<accession>A0A7C9VH78</accession>
<evidence type="ECO:0000313" key="1">
    <source>
        <dbReference type="EMBL" id="NGX97727.1"/>
    </source>
</evidence>
<sequence>MAYRVYSKASVGAVGIIVETAKDALVKAAEFAEDGVDVVVKDFAGRVIDLDALAERAANE</sequence>
<proteinExistence type="predicted"/>
<reference evidence="1" key="1">
    <citation type="submission" date="2020-02" db="EMBL/GenBank/DDBJ databases">
        <title>Draft genome sequence of Candidatus Afipia apatlaquensis IBT-C3, a potential strain for decolorization of textile dyes.</title>
        <authorList>
            <person name="Sanchez-Reyes A."/>
            <person name="Breton-Deval L."/>
            <person name="Mangelson H."/>
            <person name="Sanchez-Flores A."/>
        </authorList>
    </citation>
    <scope>NUCLEOTIDE SEQUENCE [LARGE SCALE GENOMIC DNA]</scope>
    <source>
        <strain evidence="1">IBT-C3</strain>
    </source>
</reference>
<dbReference type="Proteomes" id="UP000480266">
    <property type="component" value="Unassembled WGS sequence"/>
</dbReference>
<comment type="caution">
    <text evidence="1">The sequence shown here is derived from an EMBL/GenBank/DDBJ whole genome shotgun (WGS) entry which is preliminary data.</text>
</comment>
<protein>
    <submittedName>
        <fullName evidence="1">Uncharacterized protein</fullName>
    </submittedName>
</protein>
<name>A0A7C9VH78_9BRAD</name>
<gene>
    <name evidence="1" type="ORF">G4V63_21720</name>
</gene>
<dbReference type="AlphaFoldDB" id="A0A7C9VH78"/>
<organism evidence="1 2">
    <name type="scientific">Candidatus Afipia apatlaquensis</name>
    <dbReference type="NCBI Taxonomy" id="2712852"/>
    <lineage>
        <taxon>Bacteria</taxon>
        <taxon>Pseudomonadati</taxon>
        <taxon>Pseudomonadota</taxon>
        <taxon>Alphaproteobacteria</taxon>
        <taxon>Hyphomicrobiales</taxon>
        <taxon>Nitrobacteraceae</taxon>
        <taxon>Afipia</taxon>
    </lineage>
</organism>
<evidence type="ECO:0000313" key="2">
    <source>
        <dbReference type="Proteomes" id="UP000480266"/>
    </source>
</evidence>
<keyword evidence="2" id="KW-1185">Reference proteome</keyword>